<dbReference type="InterPro" id="IPR016039">
    <property type="entry name" value="Thiolase-like"/>
</dbReference>
<dbReference type="SMART" id="SM00826">
    <property type="entry name" value="PKS_DH"/>
    <property type="match status" value="1"/>
</dbReference>
<dbReference type="SMART" id="SM00822">
    <property type="entry name" value="PKS_KR"/>
    <property type="match status" value="1"/>
</dbReference>
<dbReference type="GO" id="GO:0004312">
    <property type="term" value="F:fatty acid synthase activity"/>
    <property type="evidence" value="ECO:0007669"/>
    <property type="project" value="TreeGrafter"/>
</dbReference>
<dbReference type="InterPro" id="IPR014030">
    <property type="entry name" value="Ketoacyl_synth_N"/>
</dbReference>
<evidence type="ECO:0000256" key="5">
    <source>
        <dbReference type="ARBA" id="ARBA00023268"/>
    </source>
</evidence>
<evidence type="ECO:0000256" key="6">
    <source>
        <dbReference type="PROSITE-ProRule" id="PRU01363"/>
    </source>
</evidence>
<dbReference type="SMART" id="SM00823">
    <property type="entry name" value="PKS_PP"/>
    <property type="match status" value="1"/>
</dbReference>
<gene>
    <name evidence="11" type="ORF">GTA08_BOTSDO01804</name>
</gene>
<dbReference type="OrthoDB" id="329835at2759"/>
<accession>A0A8H4N4M7</accession>
<dbReference type="Pfam" id="PF14765">
    <property type="entry name" value="PS-DH"/>
    <property type="match status" value="1"/>
</dbReference>
<dbReference type="PROSITE" id="PS52019">
    <property type="entry name" value="PKS_MFAS_DH"/>
    <property type="match status" value="1"/>
</dbReference>
<dbReference type="InterPro" id="IPR001227">
    <property type="entry name" value="Ac_transferase_dom_sf"/>
</dbReference>
<dbReference type="InterPro" id="IPR009081">
    <property type="entry name" value="PP-bd_ACP"/>
</dbReference>
<dbReference type="InterPro" id="IPR014031">
    <property type="entry name" value="Ketoacyl_synth_C"/>
</dbReference>
<dbReference type="Pfam" id="PF16197">
    <property type="entry name" value="KAsynt_C_assoc"/>
    <property type="match status" value="1"/>
</dbReference>
<dbReference type="InterPro" id="IPR049900">
    <property type="entry name" value="PKS_mFAS_DH"/>
</dbReference>
<feature type="region of interest" description="Disordered" evidence="7">
    <location>
        <begin position="2310"/>
        <end position="2336"/>
    </location>
</feature>
<keyword evidence="3" id="KW-0489">Methyltransferase</keyword>
<organism evidence="11 12">
    <name type="scientific">Botryosphaeria dothidea</name>
    <dbReference type="NCBI Taxonomy" id="55169"/>
    <lineage>
        <taxon>Eukaryota</taxon>
        <taxon>Fungi</taxon>
        <taxon>Dikarya</taxon>
        <taxon>Ascomycota</taxon>
        <taxon>Pezizomycotina</taxon>
        <taxon>Dothideomycetes</taxon>
        <taxon>Dothideomycetes incertae sedis</taxon>
        <taxon>Botryosphaeriales</taxon>
        <taxon>Botryosphaeriaceae</taxon>
        <taxon>Botryosphaeria</taxon>
    </lineage>
</organism>
<feature type="active site" description="Proton acceptor; for dehydratase activity" evidence="6">
    <location>
        <position position="971"/>
    </location>
</feature>
<dbReference type="Gene3D" id="3.40.366.10">
    <property type="entry name" value="Malonyl-Coenzyme A Acyl Carrier Protein, domain 2"/>
    <property type="match status" value="1"/>
</dbReference>
<protein>
    <submittedName>
        <fullName evidence="11">Pks-nrps protein</fullName>
    </submittedName>
</protein>
<sequence length="2424" mass="265608">MIAIPEPIAIIGSGCRFPGASNSPSKLWELLNNPRDVLQEFPDDRLKLSNFYHPNKGHHGSTDVKNKSYLLTEDHRLFDASFFNTNPLEAACMDPAQRILLETVYETIEAAGYTMEQMQGTLTSVFVGLMSGDYWDITLRDTETMPTYTASGMSRSIMSNRISYVFDLRGPSMTIDTACSSSLVALHQAVQSLRTGECTSAIVAGANILLDASTYIMETKLQMLSPDSRCRMWDKSADGYARGEGFAAVLLKPLSAALADGDDIECVIRETGVNSDGRTKGIAMPSAEAQATLIRRTYEKAGLDPIADRCQYFECHGTGTQAGDPVEARAIADTFFPRSQEHGDAKMYVGSIKTIIGHLEGCAGLAGVLKASLAVQNRTIPPNMHFNELNPSIQPFYEHLEILKSSVPWPQTNGPRRASVNSFGFGGVNGHVIIENYEPKATLRTESPREHFTGPLVFSARSEQSLAANIRNLAAFIKLNEEIDLSDVAWVLQKKRSTFPIKHFFPELDRSKLLESMDSFIQSADSGSISSLVTRTPSRSSDKAPGILGIFTGQGAQWAGMGTALIRRCRLFRESIDHCEASLAALPDPPPWSLKDELMARDTSRISEAALSQPLCTAIQIAAIDLVASVGIEFTTVVGHSSGEIAAAYAAGILSAADAMAIAYYRGHHAKLAQGADPSEKGSMMAVGMSYAAALELCSQPRWAGRMGVAASNSPSSVTLSGDRDMIEQALVFFEEQKTFARKLQVDTAYHSHHMLPCAGPYLESLRACNITVKKPIPGRTWISSVYGDSSLLNSSLDGLAGQYWVDNMVKPVLFSQAVDFSLRSGSTFEMAVEIGPHPTLKGPATQTLKSALGSSLPYTGLMRRGEDDVQAFSSGVGSLWANLGPSFIEFAGYRKAFDAVKEPRMVKGLPTYAWDHDKIYWKEGRVSRNLRLRAQTPHELLGRRTPDDSDYEMRWRNFLRLQELPWIRGHEFQGQTLFPAAGHVSMALEAARRMANNRSVRLFELRNISIRRALVVEEDHSGVEIVFTLRRLNDEFRAECSDKNILEAKFSSYACSDEEAGQLEKVACGTVVLHLGDSTGQELPRIAPTRRNLTPVDTNRVYSRLTDIGLNYQGMFRTMQSAERTMGYCKASALWQDYTATDYLIHPAILDAALQAMFVALASPASNGSLWTTFLPSSMERITVDPVALLDCSSPTLETCMEAFITESSSASFTGDVHLLNSTGTRASVQVEGLLFKAIAEASPANDRSLFAKTVWDVDIARGASVALEEHKLHEELELVHALERVALFYLKDLVNSVSKDEIEHISWYHQKLFAATEAALSRIQSGHHPTVQQEWLDDTRETIEALHDEFPHQVDLKMLRAIGSNLVSSVRGETQILEVMLKDDLLSQYYQGCWGNEALNKYVARLIQQITHKHPRAGILEVGAGTGGTTRSILDAIGTAYSSYTYTDISSGFFGKAADKFHGHNMTFKVLDIEKPPDSQGFAEGTYEIVIAANVLHATRSMTETLKHTRSLLKPGGYLVLLEITADALRNLLIFGTLPGWWLGAEEGRNCGPFISDVQWDGLLRRSGFSGVDAVLRDLPDARTHSTSVMLSQAIDDTVRLLRDPMPAVPLFDQERVLIVGGKTLPVLKLVRGVQDLLPSWKPSTTVVESLDALDTDILSPNTSVIFLGELDQPLFAEAMTDIRLRKLQHLFTNAKTVLCVTKGCLAGDSPESNMMLGIGRALLTELPHLILQFLDVTKLAHLTSRIIVECFLRLAICATPETSGHDMLWTTEPELLLDGNAILLPRVVPDKDINDRFNANRRLITKTVSTTDTCVEIAASAANELISLQEVPSSGVLGTAAINVEYSCALSRDSTIVLGTVRGTSVPALGVWSTGSSTIYGSGTGLQILPEGSWSTPSTVLNVASHVLALELLKLIPRGYAAMIHEPPASLAVALSQVASVKEIIRCFIDLSSSTTTRLPLSPPRGSIFHKFNNCEELISDPAHIPLKEALVNAITLPLSHSAEETVINVQQLAGAPHSSSSYPNVVDWRQSELEVPVSPLDPSRLFRPDRTYFMVGMTGELGRSLARWMIDNGARYVVLTSRTADVDATWLKDMTALGATVKICQMDVSDTDSVKLIHDKVQETLPPIAGVCNAAMVLSDALFLNMDAESLNKVLLPKVTGTKVLNEIFNKPDLDFFVLFSSLASVFGNAGQSNYHAANLFMTSLAAERRRKGLAASIMHIGMVVDIGYVARAGRHIEDHLRKLLYHPMSEADLQHLFAEAVMHSHPDTKGTWNIVSGIDPFVDTPDALTRPRFYSNPRFSHFIHEDTASKQQSRSSLPSKDMKQQLQEASSEEDVKAVIQEAFLSTLELMLQMAPNTVEPSSSLMSLGMDSLVAVEIRTWFLKNVHVDIPVLQLLGGDTVTAICVDATRKYTALKTSKA</sequence>
<dbReference type="CDD" id="cd02440">
    <property type="entry name" value="AdoMet_MTases"/>
    <property type="match status" value="1"/>
</dbReference>
<dbReference type="SUPFAM" id="SSF51735">
    <property type="entry name" value="NAD(P)-binding Rossmann-fold domains"/>
    <property type="match status" value="1"/>
</dbReference>
<dbReference type="InterPro" id="IPR042104">
    <property type="entry name" value="PKS_dehydratase_sf"/>
</dbReference>
<dbReference type="SUPFAM" id="SSF53335">
    <property type="entry name" value="S-adenosyl-L-methionine-dependent methyltransferases"/>
    <property type="match status" value="1"/>
</dbReference>
<dbReference type="GO" id="GO:0006633">
    <property type="term" value="P:fatty acid biosynthetic process"/>
    <property type="evidence" value="ECO:0007669"/>
    <property type="project" value="InterPro"/>
</dbReference>
<dbReference type="InterPro" id="IPR020807">
    <property type="entry name" value="PKS_DH"/>
</dbReference>
<feature type="active site" description="Proton donor; for dehydratase activity" evidence="6">
    <location>
        <position position="1152"/>
    </location>
</feature>
<dbReference type="InterPro" id="IPR057326">
    <property type="entry name" value="KR_dom"/>
</dbReference>
<keyword evidence="2" id="KW-0597">Phosphoprotein</keyword>
<dbReference type="PROSITE" id="PS00606">
    <property type="entry name" value="KS3_1"/>
    <property type="match status" value="1"/>
</dbReference>
<dbReference type="InterPro" id="IPR020806">
    <property type="entry name" value="PKS_PP-bd"/>
</dbReference>
<keyword evidence="4" id="KW-0808">Transferase</keyword>
<dbReference type="InterPro" id="IPR013217">
    <property type="entry name" value="Methyltransf_12"/>
</dbReference>
<feature type="compositionally biased region" description="Polar residues" evidence="7">
    <location>
        <begin position="2314"/>
        <end position="2334"/>
    </location>
</feature>
<dbReference type="InterPro" id="IPR016035">
    <property type="entry name" value="Acyl_Trfase/lysoPLipase"/>
</dbReference>
<dbReference type="Gene3D" id="3.40.50.720">
    <property type="entry name" value="NAD(P)-binding Rossmann-like Domain"/>
    <property type="match status" value="1"/>
</dbReference>
<dbReference type="InterPro" id="IPR016036">
    <property type="entry name" value="Malonyl_transacylase_ACP-bd"/>
</dbReference>
<evidence type="ECO:0000256" key="1">
    <source>
        <dbReference type="ARBA" id="ARBA00022450"/>
    </source>
</evidence>
<dbReference type="InterPro" id="IPR020841">
    <property type="entry name" value="PKS_Beta-ketoAc_synthase_dom"/>
</dbReference>
<evidence type="ECO:0000313" key="11">
    <source>
        <dbReference type="EMBL" id="KAF4308875.1"/>
    </source>
</evidence>
<dbReference type="SUPFAM" id="SSF47336">
    <property type="entry name" value="ACP-like"/>
    <property type="match status" value="1"/>
</dbReference>
<evidence type="ECO:0000259" key="8">
    <source>
        <dbReference type="PROSITE" id="PS50075"/>
    </source>
</evidence>
<dbReference type="InterPro" id="IPR049552">
    <property type="entry name" value="PKS_DH_N"/>
</dbReference>
<evidence type="ECO:0000259" key="9">
    <source>
        <dbReference type="PROSITE" id="PS52004"/>
    </source>
</evidence>
<dbReference type="PROSITE" id="PS50075">
    <property type="entry name" value="CARRIER"/>
    <property type="match status" value="1"/>
</dbReference>
<dbReference type="PANTHER" id="PTHR43775:SF20">
    <property type="entry name" value="HYBRID PKS-NRPS SYNTHETASE APDA"/>
    <property type="match status" value="1"/>
</dbReference>
<dbReference type="PROSITE" id="PS52004">
    <property type="entry name" value="KS3_2"/>
    <property type="match status" value="1"/>
</dbReference>
<feature type="domain" description="Ketosynthase family 3 (KS3)" evidence="9">
    <location>
        <begin position="5"/>
        <end position="436"/>
    </location>
</feature>
<evidence type="ECO:0000256" key="3">
    <source>
        <dbReference type="ARBA" id="ARBA00022603"/>
    </source>
</evidence>
<feature type="region of interest" description="C-terminal hotdog fold" evidence="6">
    <location>
        <begin position="1094"/>
        <end position="1246"/>
    </location>
</feature>
<dbReference type="Pfam" id="PF08242">
    <property type="entry name" value="Methyltransf_12"/>
    <property type="match status" value="1"/>
</dbReference>
<dbReference type="GO" id="GO:0004315">
    <property type="term" value="F:3-oxoacyl-[acyl-carrier-protein] synthase activity"/>
    <property type="evidence" value="ECO:0007669"/>
    <property type="project" value="InterPro"/>
</dbReference>
<feature type="domain" description="PKS/mFAS DH" evidence="10">
    <location>
        <begin position="939"/>
        <end position="1246"/>
    </location>
</feature>
<dbReference type="InterPro" id="IPR049551">
    <property type="entry name" value="PKS_DH_C"/>
</dbReference>
<dbReference type="Pfam" id="PF08659">
    <property type="entry name" value="KR"/>
    <property type="match status" value="1"/>
</dbReference>
<dbReference type="SUPFAM" id="SSF52151">
    <property type="entry name" value="FabD/lysophospholipase-like"/>
    <property type="match status" value="1"/>
</dbReference>
<keyword evidence="1" id="KW-0596">Phosphopantetheine</keyword>
<dbReference type="InterPro" id="IPR036291">
    <property type="entry name" value="NAD(P)-bd_dom_sf"/>
</dbReference>
<evidence type="ECO:0000256" key="7">
    <source>
        <dbReference type="SAM" id="MobiDB-lite"/>
    </source>
</evidence>
<dbReference type="SUPFAM" id="SSF53901">
    <property type="entry name" value="Thiolase-like"/>
    <property type="match status" value="1"/>
</dbReference>
<dbReference type="EMBL" id="WWBZ02000016">
    <property type="protein sequence ID" value="KAF4308875.1"/>
    <property type="molecule type" value="Genomic_DNA"/>
</dbReference>
<dbReference type="FunFam" id="3.40.47.10:FF:000019">
    <property type="entry name" value="Polyketide synthase type I"/>
    <property type="match status" value="1"/>
</dbReference>
<dbReference type="GO" id="GO:0008168">
    <property type="term" value="F:methyltransferase activity"/>
    <property type="evidence" value="ECO:0007669"/>
    <property type="project" value="UniProtKB-KW"/>
</dbReference>
<dbReference type="SUPFAM" id="SSF55048">
    <property type="entry name" value="Probable ACP-binding domain of malonyl-CoA ACP transacylase"/>
    <property type="match status" value="1"/>
</dbReference>
<dbReference type="GO" id="GO:0032259">
    <property type="term" value="P:methylation"/>
    <property type="evidence" value="ECO:0007669"/>
    <property type="project" value="UniProtKB-KW"/>
</dbReference>
<feature type="region of interest" description="N-terminal hotdog fold" evidence="6">
    <location>
        <begin position="939"/>
        <end position="1079"/>
    </location>
</feature>
<dbReference type="Proteomes" id="UP000572817">
    <property type="component" value="Unassembled WGS sequence"/>
</dbReference>
<dbReference type="InterPro" id="IPR036736">
    <property type="entry name" value="ACP-like_sf"/>
</dbReference>
<dbReference type="InterPro" id="IPR029063">
    <property type="entry name" value="SAM-dependent_MTases_sf"/>
</dbReference>
<dbReference type="InterPro" id="IPR018201">
    <property type="entry name" value="Ketoacyl_synth_AS"/>
</dbReference>
<name>A0A8H4N4M7_9PEZI</name>
<feature type="domain" description="Carrier" evidence="8">
    <location>
        <begin position="2335"/>
        <end position="2416"/>
    </location>
</feature>
<dbReference type="Gene3D" id="3.10.129.110">
    <property type="entry name" value="Polyketide synthase dehydratase"/>
    <property type="match status" value="1"/>
</dbReference>
<dbReference type="InterPro" id="IPR014043">
    <property type="entry name" value="Acyl_transferase_dom"/>
</dbReference>
<comment type="caution">
    <text evidence="11">The sequence shown here is derived from an EMBL/GenBank/DDBJ whole genome shotgun (WGS) entry which is preliminary data.</text>
</comment>
<dbReference type="Pfam" id="PF21089">
    <property type="entry name" value="PKS_DH_N"/>
    <property type="match status" value="1"/>
</dbReference>
<dbReference type="InterPro" id="IPR032821">
    <property type="entry name" value="PKS_assoc"/>
</dbReference>
<dbReference type="InterPro" id="IPR013968">
    <property type="entry name" value="PKS_KR"/>
</dbReference>
<dbReference type="GO" id="GO:0044550">
    <property type="term" value="P:secondary metabolite biosynthetic process"/>
    <property type="evidence" value="ECO:0007669"/>
    <property type="project" value="TreeGrafter"/>
</dbReference>
<dbReference type="Pfam" id="PF02801">
    <property type="entry name" value="Ketoacyl-synt_C"/>
    <property type="match status" value="1"/>
</dbReference>
<dbReference type="PROSITE" id="PS00012">
    <property type="entry name" value="PHOSPHOPANTETHEINE"/>
    <property type="match status" value="1"/>
</dbReference>
<dbReference type="Pfam" id="PF00698">
    <property type="entry name" value="Acyl_transf_1"/>
    <property type="match status" value="1"/>
</dbReference>
<proteinExistence type="predicted"/>
<dbReference type="GO" id="GO:0031177">
    <property type="term" value="F:phosphopantetheine binding"/>
    <property type="evidence" value="ECO:0007669"/>
    <property type="project" value="InterPro"/>
</dbReference>
<dbReference type="InterPro" id="IPR006162">
    <property type="entry name" value="Ppantetheine_attach_site"/>
</dbReference>
<dbReference type="SMART" id="SM00827">
    <property type="entry name" value="PKS_AT"/>
    <property type="match status" value="1"/>
</dbReference>
<dbReference type="InterPro" id="IPR050091">
    <property type="entry name" value="PKS_NRPS_Biosynth_Enz"/>
</dbReference>
<dbReference type="Gene3D" id="1.10.1200.10">
    <property type="entry name" value="ACP-like"/>
    <property type="match status" value="1"/>
</dbReference>
<dbReference type="SMART" id="SM00825">
    <property type="entry name" value="PKS_KS"/>
    <property type="match status" value="1"/>
</dbReference>
<dbReference type="PANTHER" id="PTHR43775">
    <property type="entry name" value="FATTY ACID SYNTHASE"/>
    <property type="match status" value="1"/>
</dbReference>
<evidence type="ECO:0000256" key="4">
    <source>
        <dbReference type="ARBA" id="ARBA00022679"/>
    </source>
</evidence>
<evidence type="ECO:0000259" key="10">
    <source>
        <dbReference type="PROSITE" id="PS52019"/>
    </source>
</evidence>
<dbReference type="Gene3D" id="3.40.50.150">
    <property type="entry name" value="Vaccinia Virus protein VP39"/>
    <property type="match status" value="1"/>
</dbReference>
<keyword evidence="12" id="KW-1185">Reference proteome</keyword>
<dbReference type="Gene3D" id="3.40.47.10">
    <property type="match status" value="1"/>
</dbReference>
<dbReference type="CDD" id="cd00833">
    <property type="entry name" value="PKS"/>
    <property type="match status" value="1"/>
</dbReference>
<evidence type="ECO:0000313" key="12">
    <source>
        <dbReference type="Proteomes" id="UP000572817"/>
    </source>
</evidence>
<reference evidence="11" key="1">
    <citation type="submission" date="2020-04" db="EMBL/GenBank/DDBJ databases">
        <title>Genome Assembly and Annotation of Botryosphaeria dothidea sdau 11-99, a Latent Pathogen of Apple Fruit Ring Rot in China.</title>
        <authorList>
            <person name="Yu C."/>
            <person name="Diao Y."/>
            <person name="Lu Q."/>
            <person name="Zhao J."/>
            <person name="Cui S."/>
            <person name="Peng C."/>
            <person name="He B."/>
            <person name="Liu H."/>
        </authorList>
    </citation>
    <scope>NUCLEOTIDE SEQUENCE [LARGE SCALE GENOMIC DNA]</scope>
    <source>
        <strain evidence="11">Sdau11-99</strain>
    </source>
</reference>
<dbReference type="Pfam" id="PF00109">
    <property type="entry name" value="ketoacyl-synt"/>
    <property type="match status" value="1"/>
</dbReference>
<evidence type="ECO:0000256" key="2">
    <source>
        <dbReference type="ARBA" id="ARBA00022553"/>
    </source>
</evidence>
<keyword evidence="5" id="KW-0511">Multifunctional enzyme</keyword>
<dbReference type="Pfam" id="PF23297">
    <property type="entry name" value="ACP_SdgA_C"/>
    <property type="match status" value="1"/>
</dbReference>